<dbReference type="OMA" id="RDEPRMM"/>
<dbReference type="RefSeq" id="XP_007860983.1">
    <property type="nucleotide sequence ID" value="XM_007862792.1"/>
</dbReference>
<evidence type="ECO:0000256" key="6">
    <source>
        <dbReference type="SAM" id="MobiDB-lite"/>
    </source>
</evidence>
<sequence length="466" mass="50811">MLALLSKPRVPAVKSEGVFRDKTTPAAITSLVLVPHRDLAYQLYHWIESIVKKSPKRPHLPSVVQMLVRGAAVPVKDQISQLHGSPPHVLVGTPQAVQEVFNEDRAALQLDSLSTVVVDEVDYLIDAVPRNASTYKRDKVLKNIRKHPGPTRELLNFIYDRRRGSVESSSGCTAGRSPQLVMTSATFRVSYQNEVLQSGWFQGEVIKVTGSSTADTGSGSDDNGHSPSLSHCVLVVSQEGRIKNIEGAVEAQAESPDDVRSGPESSEEAFPISDDDADEIFQPKLDSELRKKFTSTPSPFDPALLEAVAAAFALDVPRLALLVLPAVGSVKRAVFELQQLGVNAQGLDLFAEDQGRKQLLNNSPGAPVDNPVLLVSTWASTRGLDLPELSHVFVLGVPEGRRVDTYLHVAGRTGRFGRSGKVVTVVEDRREVVRPDGKKIVQDDPKRMAVVLKEIGIVPVKFEHFD</sequence>
<keyword evidence="2" id="KW-0547">Nucleotide-binding</keyword>
<keyword evidence="3" id="KW-0378">Hydrolase</keyword>
<dbReference type="STRING" id="670483.S7QMI5"/>
<dbReference type="GO" id="GO:0003723">
    <property type="term" value="F:RNA binding"/>
    <property type="evidence" value="ECO:0007669"/>
    <property type="project" value="TreeGrafter"/>
</dbReference>
<keyword evidence="4" id="KW-0347">Helicase</keyword>
<dbReference type="PROSITE" id="PS51194">
    <property type="entry name" value="HELICASE_CTER"/>
    <property type="match status" value="1"/>
</dbReference>
<evidence type="ECO:0000256" key="4">
    <source>
        <dbReference type="ARBA" id="ARBA00022806"/>
    </source>
</evidence>
<evidence type="ECO:0000256" key="5">
    <source>
        <dbReference type="ARBA" id="ARBA00022840"/>
    </source>
</evidence>
<dbReference type="InterPro" id="IPR050547">
    <property type="entry name" value="DEAD_box_RNA_helicases"/>
</dbReference>
<gene>
    <name evidence="9" type="ORF">GLOTRDRAFT_135267</name>
</gene>
<reference evidence="9 10" key="1">
    <citation type="journal article" date="2012" name="Science">
        <title>The Paleozoic origin of enzymatic lignin decomposition reconstructed from 31 fungal genomes.</title>
        <authorList>
            <person name="Floudas D."/>
            <person name="Binder M."/>
            <person name="Riley R."/>
            <person name="Barry K."/>
            <person name="Blanchette R.A."/>
            <person name="Henrissat B."/>
            <person name="Martinez A.T."/>
            <person name="Otillar R."/>
            <person name="Spatafora J.W."/>
            <person name="Yadav J.S."/>
            <person name="Aerts A."/>
            <person name="Benoit I."/>
            <person name="Boyd A."/>
            <person name="Carlson A."/>
            <person name="Copeland A."/>
            <person name="Coutinho P.M."/>
            <person name="de Vries R.P."/>
            <person name="Ferreira P."/>
            <person name="Findley K."/>
            <person name="Foster B."/>
            <person name="Gaskell J."/>
            <person name="Glotzer D."/>
            <person name="Gorecki P."/>
            <person name="Heitman J."/>
            <person name="Hesse C."/>
            <person name="Hori C."/>
            <person name="Igarashi K."/>
            <person name="Jurgens J.A."/>
            <person name="Kallen N."/>
            <person name="Kersten P."/>
            <person name="Kohler A."/>
            <person name="Kuees U."/>
            <person name="Kumar T.K.A."/>
            <person name="Kuo A."/>
            <person name="LaButti K."/>
            <person name="Larrondo L.F."/>
            <person name="Lindquist E."/>
            <person name="Ling A."/>
            <person name="Lombard V."/>
            <person name="Lucas S."/>
            <person name="Lundell T."/>
            <person name="Martin R."/>
            <person name="McLaughlin D.J."/>
            <person name="Morgenstern I."/>
            <person name="Morin E."/>
            <person name="Murat C."/>
            <person name="Nagy L.G."/>
            <person name="Nolan M."/>
            <person name="Ohm R.A."/>
            <person name="Patyshakuliyeva A."/>
            <person name="Rokas A."/>
            <person name="Ruiz-Duenas F.J."/>
            <person name="Sabat G."/>
            <person name="Salamov A."/>
            <person name="Samejima M."/>
            <person name="Schmutz J."/>
            <person name="Slot J.C."/>
            <person name="St John F."/>
            <person name="Stenlid J."/>
            <person name="Sun H."/>
            <person name="Sun S."/>
            <person name="Syed K."/>
            <person name="Tsang A."/>
            <person name="Wiebenga A."/>
            <person name="Young D."/>
            <person name="Pisabarro A."/>
            <person name="Eastwood D.C."/>
            <person name="Martin F."/>
            <person name="Cullen D."/>
            <person name="Grigoriev I.V."/>
            <person name="Hibbett D.S."/>
        </authorList>
    </citation>
    <scope>NUCLEOTIDE SEQUENCE [LARGE SCALE GENOMIC DNA]</scope>
    <source>
        <strain evidence="9 10">ATCC 11539</strain>
    </source>
</reference>
<dbReference type="eggNOG" id="KOG0347">
    <property type="taxonomic scope" value="Eukaryota"/>
</dbReference>
<dbReference type="SMART" id="SM00490">
    <property type="entry name" value="HELICc"/>
    <property type="match status" value="1"/>
</dbReference>
<proteinExistence type="predicted"/>
<feature type="region of interest" description="Disordered" evidence="6">
    <location>
        <begin position="247"/>
        <end position="277"/>
    </location>
</feature>
<evidence type="ECO:0000259" key="8">
    <source>
        <dbReference type="PROSITE" id="PS51194"/>
    </source>
</evidence>
<dbReference type="AlphaFoldDB" id="S7QMI5"/>
<evidence type="ECO:0000256" key="2">
    <source>
        <dbReference type="ARBA" id="ARBA00022741"/>
    </source>
</evidence>
<dbReference type="OrthoDB" id="10256233at2759"/>
<organism evidence="9 10">
    <name type="scientific">Gloeophyllum trabeum (strain ATCC 11539 / FP-39264 / Madison 617)</name>
    <name type="common">Brown rot fungus</name>
    <dbReference type="NCBI Taxonomy" id="670483"/>
    <lineage>
        <taxon>Eukaryota</taxon>
        <taxon>Fungi</taxon>
        <taxon>Dikarya</taxon>
        <taxon>Basidiomycota</taxon>
        <taxon>Agaricomycotina</taxon>
        <taxon>Agaricomycetes</taxon>
        <taxon>Gloeophyllales</taxon>
        <taxon>Gloeophyllaceae</taxon>
        <taxon>Gloeophyllum</taxon>
    </lineage>
</organism>
<dbReference type="GeneID" id="19303283"/>
<dbReference type="EMBL" id="KB469296">
    <property type="protein sequence ID" value="EPQ60612.1"/>
    <property type="molecule type" value="Genomic_DNA"/>
</dbReference>
<name>S7QMI5_GLOTA</name>
<evidence type="ECO:0000256" key="3">
    <source>
        <dbReference type="ARBA" id="ARBA00022801"/>
    </source>
</evidence>
<dbReference type="SUPFAM" id="SSF52540">
    <property type="entry name" value="P-loop containing nucleoside triphosphate hydrolases"/>
    <property type="match status" value="1"/>
</dbReference>
<accession>S7QMI5</accession>
<dbReference type="PROSITE" id="PS51192">
    <property type="entry name" value="HELICASE_ATP_BIND_1"/>
    <property type="match status" value="1"/>
</dbReference>
<dbReference type="HOGENOM" id="CLU_019374_0_0_1"/>
<keyword evidence="5" id="KW-0067">ATP-binding</keyword>
<dbReference type="InterPro" id="IPR027417">
    <property type="entry name" value="P-loop_NTPase"/>
</dbReference>
<dbReference type="GO" id="GO:0016787">
    <property type="term" value="F:hydrolase activity"/>
    <property type="evidence" value="ECO:0007669"/>
    <property type="project" value="UniProtKB-KW"/>
</dbReference>
<evidence type="ECO:0000313" key="9">
    <source>
        <dbReference type="EMBL" id="EPQ60612.1"/>
    </source>
</evidence>
<dbReference type="Pfam" id="PF00270">
    <property type="entry name" value="DEAD"/>
    <property type="match status" value="1"/>
</dbReference>
<evidence type="ECO:0000256" key="1">
    <source>
        <dbReference type="ARBA" id="ARBA00012552"/>
    </source>
</evidence>
<protein>
    <recommendedName>
        <fullName evidence="1">RNA helicase</fullName>
        <ecNumber evidence="1">3.6.4.13</ecNumber>
    </recommendedName>
</protein>
<dbReference type="PANTHER" id="PTHR47963:SF8">
    <property type="entry name" value="ATP-DEPENDENT RNA HELICASE DEAD"/>
    <property type="match status" value="1"/>
</dbReference>
<dbReference type="Proteomes" id="UP000030669">
    <property type="component" value="Unassembled WGS sequence"/>
</dbReference>
<keyword evidence="10" id="KW-1185">Reference proteome</keyword>
<feature type="domain" description="Helicase ATP-binding" evidence="7">
    <location>
        <begin position="1"/>
        <end position="205"/>
    </location>
</feature>
<dbReference type="KEGG" id="gtr:GLOTRDRAFT_135267"/>
<dbReference type="InterPro" id="IPR011545">
    <property type="entry name" value="DEAD/DEAH_box_helicase_dom"/>
</dbReference>
<evidence type="ECO:0000313" key="10">
    <source>
        <dbReference type="Proteomes" id="UP000030669"/>
    </source>
</evidence>
<dbReference type="EC" id="3.6.4.13" evidence="1"/>
<dbReference type="Gene3D" id="3.40.50.300">
    <property type="entry name" value="P-loop containing nucleotide triphosphate hydrolases"/>
    <property type="match status" value="2"/>
</dbReference>
<dbReference type="GO" id="GO:0003724">
    <property type="term" value="F:RNA helicase activity"/>
    <property type="evidence" value="ECO:0007669"/>
    <property type="project" value="UniProtKB-EC"/>
</dbReference>
<dbReference type="GO" id="GO:0005524">
    <property type="term" value="F:ATP binding"/>
    <property type="evidence" value="ECO:0007669"/>
    <property type="project" value="UniProtKB-KW"/>
</dbReference>
<dbReference type="InterPro" id="IPR014001">
    <property type="entry name" value="Helicase_ATP-bd"/>
</dbReference>
<evidence type="ECO:0000259" key="7">
    <source>
        <dbReference type="PROSITE" id="PS51192"/>
    </source>
</evidence>
<dbReference type="InterPro" id="IPR001650">
    <property type="entry name" value="Helicase_C-like"/>
</dbReference>
<feature type="domain" description="Helicase C-terminal" evidence="8">
    <location>
        <begin position="288"/>
        <end position="456"/>
    </location>
</feature>
<dbReference type="PANTHER" id="PTHR47963">
    <property type="entry name" value="DEAD-BOX ATP-DEPENDENT RNA HELICASE 47, MITOCHONDRIAL"/>
    <property type="match status" value="1"/>
</dbReference>
<dbReference type="Pfam" id="PF00271">
    <property type="entry name" value="Helicase_C"/>
    <property type="match status" value="1"/>
</dbReference>